<protein>
    <submittedName>
        <fullName evidence="1">Uncharacterized protein</fullName>
    </submittedName>
</protein>
<gene>
    <name evidence="1" type="ORF">S01H1_85248</name>
</gene>
<name>X0XYX9_9ZZZZ</name>
<accession>X0XYX9</accession>
<dbReference type="AlphaFoldDB" id="X0XYX9"/>
<proteinExistence type="predicted"/>
<organism evidence="1">
    <name type="scientific">marine sediment metagenome</name>
    <dbReference type="NCBI Taxonomy" id="412755"/>
    <lineage>
        <taxon>unclassified sequences</taxon>
        <taxon>metagenomes</taxon>
        <taxon>ecological metagenomes</taxon>
    </lineage>
</organism>
<comment type="caution">
    <text evidence="1">The sequence shown here is derived from an EMBL/GenBank/DDBJ whole genome shotgun (WGS) entry which is preliminary data.</text>
</comment>
<sequence length="39" mass="4577">HIKLGRSLLDENIFKEMAQAISEIIGKLKLEIIDYYQDK</sequence>
<evidence type="ECO:0000313" key="1">
    <source>
        <dbReference type="EMBL" id="GAG48654.1"/>
    </source>
</evidence>
<feature type="non-terminal residue" evidence="1">
    <location>
        <position position="1"/>
    </location>
</feature>
<reference evidence="1" key="1">
    <citation type="journal article" date="2014" name="Front. Microbiol.">
        <title>High frequency of phylogenetically diverse reductive dehalogenase-homologous genes in deep subseafloor sedimentary metagenomes.</title>
        <authorList>
            <person name="Kawai M."/>
            <person name="Futagami T."/>
            <person name="Toyoda A."/>
            <person name="Takaki Y."/>
            <person name="Nishi S."/>
            <person name="Hori S."/>
            <person name="Arai W."/>
            <person name="Tsubouchi T."/>
            <person name="Morono Y."/>
            <person name="Uchiyama I."/>
            <person name="Ito T."/>
            <person name="Fujiyama A."/>
            <person name="Inagaki F."/>
            <person name="Takami H."/>
        </authorList>
    </citation>
    <scope>NUCLEOTIDE SEQUENCE</scope>
    <source>
        <strain evidence="1">Expedition CK06-06</strain>
    </source>
</reference>
<dbReference type="EMBL" id="BARS01058468">
    <property type="protein sequence ID" value="GAG48654.1"/>
    <property type="molecule type" value="Genomic_DNA"/>
</dbReference>